<evidence type="ECO:0000256" key="6">
    <source>
        <dbReference type="ARBA" id="ARBA00022729"/>
    </source>
</evidence>
<evidence type="ECO:0000313" key="14">
    <source>
        <dbReference type="EMBL" id="QKJ31589.1"/>
    </source>
</evidence>
<comment type="similarity">
    <text evidence="2">Belongs to the histidine acid phosphatase family. MINPP1 subfamily.</text>
</comment>
<comment type="subcellular location">
    <subcellularLocation>
        <location evidence="1">Membrane</location>
    </subcellularLocation>
</comment>
<evidence type="ECO:0000313" key="15">
    <source>
        <dbReference type="Proteomes" id="UP000505355"/>
    </source>
</evidence>
<dbReference type="InterPro" id="IPR000560">
    <property type="entry name" value="His_Pase_clade-2"/>
</dbReference>
<protein>
    <recommendedName>
        <fullName evidence="5">Multiple inositol polyphosphate phosphatase 1</fullName>
        <ecNumber evidence="4">3.1.3.62</ecNumber>
        <ecNumber evidence="3">3.1.3.80</ecNumber>
    </recommendedName>
    <alternativeName>
        <fullName evidence="9">2,3-bisphosphoglycerate 3-phosphatase</fullName>
    </alternativeName>
</protein>
<evidence type="ECO:0000256" key="10">
    <source>
        <dbReference type="ARBA" id="ARBA00043668"/>
    </source>
</evidence>
<comment type="catalytic activity">
    <reaction evidence="13">
        <text>(2R)-2,3-bisphosphoglycerate + H2O = (2R)-2-phosphoglycerate + phosphate</text>
        <dbReference type="Rhea" id="RHEA:27381"/>
        <dbReference type="ChEBI" id="CHEBI:15377"/>
        <dbReference type="ChEBI" id="CHEBI:43474"/>
        <dbReference type="ChEBI" id="CHEBI:58248"/>
        <dbReference type="ChEBI" id="CHEBI:58289"/>
        <dbReference type="EC" id="3.1.3.80"/>
    </reaction>
    <physiologicalReaction direction="left-to-right" evidence="13">
        <dbReference type="Rhea" id="RHEA:27382"/>
    </physiologicalReaction>
</comment>
<dbReference type="Gene3D" id="3.40.50.1240">
    <property type="entry name" value="Phosphoglycerate mutase-like"/>
    <property type="match status" value="1"/>
</dbReference>
<evidence type="ECO:0000256" key="13">
    <source>
        <dbReference type="ARBA" id="ARBA00043832"/>
    </source>
</evidence>
<dbReference type="PANTHER" id="PTHR20963">
    <property type="entry name" value="MULTIPLE INOSITOL POLYPHOSPHATE PHOSPHATASE-RELATED"/>
    <property type="match status" value="1"/>
</dbReference>
<keyword evidence="8" id="KW-0472">Membrane</keyword>
<dbReference type="EMBL" id="CP054139">
    <property type="protein sequence ID" value="QKJ31589.1"/>
    <property type="molecule type" value="Genomic_DNA"/>
</dbReference>
<dbReference type="RefSeq" id="WP_173416248.1">
    <property type="nucleotide sequence ID" value="NZ_CP054139.1"/>
</dbReference>
<evidence type="ECO:0000256" key="11">
    <source>
        <dbReference type="ARBA" id="ARBA00043671"/>
    </source>
</evidence>
<dbReference type="SUPFAM" id="SSF53254">
    <property type="entry name" value="Phosphoglycerate mutase-like"/>
    <property type="match status" value="1"/>
</dbReference>
<dbReference type="PANTHER" id="PTHR20963:SF8">
    <property type="entry name" value="MULTIPLE INOSITOL POLYPHOSPHATE PHOSPHATASE 1"/>
    <property type="match status" value="1"/>
</dbReference>
<proteinExistence type="inferred from homology"/>
<dbReference type="EC" id="3.1.3.80" evidence="3"/>
<dbReference type="KEGG" id="mmab:HQ865_18070"/>
<comment type="catalytic activity">
    <reaction evidence="10">
        <text>1D-myo-inositol 1,2,5,6-tetrakisphosphate + H2O = 1D-myo-inositol 1,2,6-trisphosphate + phosphate</text>
        <dbReference type="Rhea" id="RHEA:77119"/>
        <dbReference type="ChEBI" id="CHEBI:15377"/>
        <dbReference type="ChEBI" id="CHEBI:43474"/>
        <dbReference type="ChEBI" id="CHEBI:195535"/>
        <dbReference type="ChEBI" id="CHEBI:195537"/>
        <dbReference type="EC" id="3.1.3.62"/>
    </reaction>
    <physiologicalReaction direction="left-to-right" evidence="10">
        <dbReference type="Rhea" id="RHEA:77120"/>
    </physiologicalReaction>
</comment>
<sequence length="447" mass="50037">MKNLRTTALLIALSIPFFGKAQKCNYNYLGTKTLYAAPSGKNKSAPVGYQPVFINHVGRHGARHLTKEVNTSFGYRLIMRADSVNGLTSAGKKLKQMILALDKVERGQVKSISAEGKDELQGIGQRMYKWYPQVFGSTPKLNVAITKEVRTKQSADAFLIGLKAGFKEEPKIKEYNDDTDLRFYDASPAYVAFEENGNWQADMKQLQNRLNHVRMYNKIADDWLNKAFMKTLKPDEAEKLVSDVFGFATIVPSLKTEIEKAGVKPSEVDFDNLIGCSDLISLSRIDMLDDYLKKGPGSDVNGIQVRIAVPLLVNFINTTDDFIKSGQVNADLRFAHAETISPFATLLGISGADKVAPDMTNVGETWWSSQVIPLSSNIQWVFYRKDGGNDLLVKVLLNEKEAKITGMDNRNYPYYPWAALRALYMAKLSKLNVGLNDDMVKYLKEVK</sequence>
<comment type="catalytic activity">
    <reaction evidence="12">
        <text>1D-myo-inositol hexakisphosphate + H2O = 1D-myo-inositol 1,2,4,5,6-pentakisphosphate + phosphate</text>
        <dbReference type="Rhea" id="RHEA:16989"/>
        <dbReference type="ChEBI" id="CHEBI:15377"/>
        <dbReference type="ChEBI" id="CHEBI:43474"/>
        <dbReference type="ChEBI" id="CHEBI:57798"/>
        <dbReference type="ChEBI" id="CHEBI:58130"/>
        <dbReference type="EC" id="3.1.3.62"/>
    </reaction>
    <physiologicalReaction direction="left-to-right" evidence="12">
        <dbReference type="Rhea" id="RHEA:16990"/>
    </physiologicalReaction>
</comment>
<accession>A0A7D4QV87</accession>
<evidence type="ECO:0000256" key="12">
    <source>
        <dbReference type="ARBA" id="ARBA00043691"/>
    </source>
</evidence>
<keyword evidence="6" id="KW-0732">Signal</keyword>
<keyword evidence="7" id="KW-0378">Hydrolase</keyword>
<organism evidence="14 15">
    <name type="scientific">Mucilaginibacter mali</name>
    <dbReference type="NCBI Taxonomy" id="2740462"/>
    <lineage>
        <taxon>Bacteria</taxon>
        <taxon>Pseudomonadati</taxon>
        <taxon>Bacteroidota</taxon>
        <taxon>Sphingobacteriia</taxon>
        <taxon>Sphingobacteriales</taxon>
        <taxon>Sphingobacteriaceae</taxon>
        <taxon>Mucilaginibacter</taxon>
    </lineage>
</organism>
<evidence type="ECO:0000256" key="8">
    <source>
        <dbReference type="ARBA" id="ARBA00023136"/>
    </source>
</evidence>
<keyword evidence="15" id="KW-1185">Reference proteome</keyword>
<evidence type="ECO:0000256" key="7">
    <source>
        <dbReference type="ARBA" id="ARBA00022801"/>
    </source>
</evidence>
<evidence type="ECO:0000256" key="3">
    <source>
        <dbReference type="ARBA" id="ARBA00012976"/>
    </source>
</evidence>
<gene>
    <name evidence="14" type="ORF">HQ865_18070</name>
</gene>
<dbReference type="AlphaFoldDB" id="A0A7D4QV87"/>
<dbReference type="Proteomes" id="UP000505355">
    <property type="component" value="Chromosome"/>
</dbReference>
<dbReference type="EC" id="3.1.3.62" evidence="4"/>
<evidence type="ECO:0000256" key="4">
    <source>
        <dbReference type="ARBA" id="ARBA00013040"/>
    </source>
</evidence>
<dbReference type="GO" id="GO:0016020">
    <property type="term" value="C:membrane"/>
    <property type="evidence" value="ECO:0007669"/>
    <property type="project" value="UniProtKB-SubCell"/>
</dbReference>
<evidence type="ECO:0000256" key="9">
    <source>
        <dbReference type="ARBA" id="ARBA00031642"/>
    </source>
</evidence>
<evidence type="ECO:0000256" key="2">
    <source>
        <dbReference type="ARBA" id="ARBA00008422"/>
    </source>
</evidence>
<dbReference type="GO" id="GO:0034417">
    <property type="term" value="F:bisphosphoglycerate 3-phosphatase activity"/>
    <property type="evidence" value="ECO:0007669"/>
    <property type="project" value="UniProtKB-EC"/>
</dbReference>
<comment type="catalytic activity">
    <reaction evidence="11">
        <text>1D-myo-inositol 1,2,4,5,6-pentakisphosphate + H2O = 1D-myo-inositol 1,2,5,6-tetrakisphosphate + phosphate</text>
        <dbReference type="Rhea" id="RHEA:77115"/>
        <dbReference type="ChEBI" id="CHEBI:15377"/>
        <dbReference type="ChEBI" id="CHEBI:43474"/>
        <dbReference type="ChEBI" id="CHEBI:57798"/>
        <dbReference type="ChEBI" id="CHEBI:195535"/>
        <dbReference type="EC" id="3.1.3.62"/>
    </reaction>
    <physiologicalReaction direction="left-to-right" evidence="11">
        <dbReference type="Rhea" id="RHEA:77116"/>
    </physiologicalReaction>
</comment>
<evidence type="ECO:0000256" key="1">
    <source>
        <dbReference type="ARBA" id="ARBA00004370"/>
    </source>
</evidence>
<reference evidence="14 15" key="1">
    <citation type="submission" date="2020-05" db="EMBL/GenBank/DDBJ databases">
        <title>Mucilaginibacter mali sp. nov.</title>
        <authorList>
            <person name="Kim H.S."/>
            <person name="Lee K.C."/>
            <person name="Suh M.K."/>
            <person name="Kim J.-S."/>
            <person name="Han K.-I."/>
            <person name="Eom M.K."/>
            <person name="Shin Y.K."/>
            <person name="Lee J.-S."/>
        </authorList>
    </citation>
    <scope>NUCLEOTIDE SEQUENCE [LARGE SCALE GENOMIC DNA]</scope>
    <source>
        <strain evidence="14 15">G2-14</strain>
    </source>
</reference>
<dbReference type="InterPro" id="IPR029033">
    <property type="entry name" value="His_PPase_superfam"/>
</dbReference>
<name>A0A7D4QV87_9SPHI</name>
<evidence type="ECO:0000256" key="5">
    <source>
        <dbReference type="ARBA" id="ARBA00018097"/>
    </source>
</evidence>
<dbReference type="Pfam" id="PF00328">
    <property type="entry name" value="His_Phos_2"/>
    <property type="match status" value="1"/>
</dbReference>